<dbReference type="InterPro" id="IPR036322">
    <property type="entry name" value="WD40_repeat_dom_sf"/>
</dbReference>
<evidence type="ECO:0000313" key="4">
    <source>
        <dbReference type="EMBL" id="CEP20225.1"/>
    </source>
</evidence>
<dbReference type="SMART" id="SM00320">
    <property type="entry name" value="WD40"/>
    <property type="match status" value="5"/>
</dbReference>
<dbReference type="Gene3D" id="2.130.10.10">
    <property type="entry name" value="YVTN repeat-like/Quinoprotein amine dehydrogenase"/>
    <property type="match status" value="1"/>
</dbReference>
<dbReference type="PANTHER" id="PTHR10971">
    <property type="entry name" value="MRNA EXPORT FACTOR AND BUB3"/>
    <property type="match status" value="1"/>
</dbReference>
<evidence type="ECO:0000313" key="5">
    <source>
        <dbReference type="Proteomes" id="UP000038830"/>
    </source>
</evidence>
<keyword evidence="1 3" id="KW-0853">WD repeat</keyword>
<protein>
    <submittedName>
        <fullName evidence="4">Mitotic checkpoint protein bub3</fullName>
    </submittedName>
</protein>
<evidence type="ECO:0000256" key="1">
    <source>
        <dbReference type="ARBA" id="ARBA00022574"/>
    </source>
</evidence>
<sequence length="345" mass="38600">MSSLIQLADAPQDIVSSITFSPASSHLLVGGWDGSAKIFDTRLSSLEQSTWPIVGINVSKPITAVCWDKRGRRAFLGSSSGQIQEMDIENCRAITVPSWKQHSLGIQSIRSVDENVLVSGSWDKTVHYWDQRSNSSIHTVALPGKVFAMDTTQNYVVVAMSQRIVHVYDVRNLEKAFQIRESGLRYQTRDLRCMPNGHGYAQSSIEGRVAIEYFDPSPEVQAKKYAFKCHRIVAEDADLASPVNALTFHSRYNTLFTAGSDCHVCLWDHVAKKRLRQYSKFDQSVVSLDFNYRDEVNLLAVATSDDTFKTMATADMAPKPAQSQLYLKVLSDKEGMPKSMKTMSN</sequence>
<dbReference type="EMBL" id="CDQK01000001">
    <property type="protein sequence ID" value="CEP20225.1"/>
    <property type="molecule type" value="Genomic_DNA"/>
</dbReference>
<dbReference type="SUPFAM" id="SSF50978">
    <property type="entry name" value="WD40 repeat-like"/>
    <property type="match status" value="1"/>
</dbReference>
<keyword evidence="2" id="KW-0677">Repeat</keyword>
<dbReference type="Proteomes" id="UP000038830">
    <property type="component" value="Unassembled WGS sequence"/>
</dbReference>
<evidence type="ECO:0000256" key="3">
    <source>
        <dbReference type="PROSITE-ProRule" id="PRU00221"/>
    </source>
</evidence>
<organism evidence="4 5">
    <name type="scientific">Cyberlindnera jadinii (strain ATCC 18201 / CBS 1600 / BCRC 20928 / JCM 3617 / NBRC 0987 / NRRL Y-1542)</name>
    <name type="common">Torula yeast</name>
    <name type="synonym">Candida utilis</name>
    <dbReference type="NCBI Taxonomy" id="983966"/>
    <lineage>
        <taxon>Eukaryota</taxon>
        <taxon>Fungi</taxon>
        <taxon>Dikarya</taxon>
        <taxon>Ascomycota</taxon>
        <taxon>Saccharomycotina</taxon>
        <taxon>Saccharomycetes</taxon>
        <taxon>Phaffomycetales</taxon>
        <taxon>Phaffomycetaceae</taxon>
        <taxon>Cyberlindnera</taxon>
    </lineage>
</organism>
<proteinExistence type="predicted"/>
<dbReference type="InterPro" id="IPR015943">
    <property type="entry name" value="WD40/YVTN_repeat-like_dom_sf"/>
</dbReference>
<feature type="repeat" description="WD" evidence="3">
    <location>
        <begin position="8"/>
        <end position="49"/>
    </location>
</feature>
<dbReference type="Pfam" id="PF00400">
    <property type="entry name" value="WD40"/>
    <property type="match status" value="3"/>
</dbReference>
<feature type="repeat" description="WD" evidence="3">
    <location>
        <begin position="113"/>
        <end position="139"/>
    </location>
</feature>
<evidence type="ECO:0000256" key="2">
    <source>
        <dbReference type="ARBA" id="ARBA00022737"/>
    </source>
</evidence>
<reference evidence="5" key="1">
    <citation type="journal article" date="2015" name="J. Biotechnol.">
        <title>The structure of the Cyberlindnera jadinii genome and its relation to Candida utilis analyzed by the occurrence of single nucleotide polymorphisms.</title>
        <authorList>
            <person name="Rupp O."/>
            <person name="Brinkrolf K."/>
            <person name="Buerth C."/>
            <person name="Kunigo M."/>
            <person name="Schneider J."/>
            <person name="Jaenicke S."/>
            <person name="Goesmann A."/>
            <person name="Puehler A."/>
            <person name="Jaeger K.-E."/>
            <person name="Ernst J.F."/>
        </authorList>
    </citation>
    <scope>NUCLEOTIDE SEQUENCE [LARGE SCALE GENOMIC DNA]</scope>
    <source>
        <strain evidence="5">ATCC 18201 / CBS 1600 / BCRC 20928 / JCM 3617 / NBRC 0987 / NRRL Y-1542</strain>
    </source>
</reference>
<dbReference type="AlphaFoldDB" id="A0A0H5BXU3"/>
<dbReference type="InterPro" id="IPR001680">
    <property type="entry name" value="WD40_rpt"/>
</dbReference>
<accession>A0A0H5BXU3</accession>
<gene>
    <name evidence="4" type="ORF">BN1211_0019</name>
</gene>
<name>A0A0H5BXU3_CYBJN</name>
<dbReference type="PROSITE" id="PS50082">
    <property type="entry name" value="WD_REPEATS_2"/>
    <property type="match status" value="2"/>
</dbReference>